<dbReference type="GO" id="GO:0016747">
    <property type="term" value="F:acyltransferase activity, transferring groups other than amino-acyl groups"/>
    <property type="evidence" value="ECO:0007669"/>
    <property type="project" value="InterPro"/>
</dbReference>
<protein>
    <submittedName>
        <fullName evidence="4">Ribosomal protein S18 acetylase RimI</fullName>
    </submittedName>
</protein>
<dbReference type="SUPFAM" id="SSF55729">
    <property type="entry name" value="Acyl-CoA N-acyltransferases (Nat)"/>
    <property type="match status" value="1"/>
</dbReference>
<gene>
    <name evidence="4" type="ORF">SAMN05518683_11179</name>
</gene>
<keyword evidence="4" id="KW-0687">Ribonucleoprotein</keyword>
<name>A0A1I5TSY2_9BACI</name>
<dbReference type="PANTHER" id="PTHR43877">
    <property type="entry name" value="AMINOALKYLPHOSPHONATE N-ACETYLTRANSFERASE-RELATED-RELATED"/>
    <property type="match status" value="1"/>
</dbReference>
<dbReference type="PROSITE" id="PS51186">
    <property type="entry name" value="GNAT"/>
    <property type="match status" value="1"/>
</dbReference>
<evidence type="ECO:0000259" key="3">
    <source>
        <dbReference type="PROSITE" id="PS51186"/>
    </source>
</evidence>
<sequence>MKIEEVHAIDAETVKYVMQRAFAEYNNDPVPSGAMQETTESIQASIAGGEETAAVCSIENRPVGIVRVREEDGALYFFRLSVLPEERGNGIAAALIRWVESKALQLEKEIVFCKVRASTPHNVRRYERLGYHIYDTFTVDRPEWPSFDVVSMKKKIPVEQSSHD</sequence>
<keyword evidence="4" id="KW-0689">Ribosomal protein</keyword>
<dbReference type="InterPro" id="IPR050832">
    <property type="entry name" value="Bact_Acetyltransf"/>
</dbReference>
<reference evidence="5" key="1">
    <citation type="submission" date="2016-10" db="EMBL/GenBank/DDBJ databases">
        <authorList>
            <person name="Varghese N."/>
            <person name="Submissions S."/>
        </authorList>
    </citation>
    <scope>NUCLEOTIDE SEQUENCE [LARGE SCALE GENOMIC DNA]</scope>
    <source>
        <strain evidence="5">S7</strain>
    </source>
</reference>
<dbReference type="RefSeq" id="WP_093337453.1">
    <property type="nucleotide sequence ID" value="NZ_FOXD01000011.1"/>
</dbReference>
<keyword evidence="2" id="KW-0012">Acyltransferase</keyword>
<dbReference type="EMBL" id="FOXD01000011">
    <property type="protein sequence ID" value="SFP86159.1"/>
    <property type="molecule type" value="Genomic_DNA"/>
</dbReference>
<dbReference type="CDD" id="cd04301">
    <property type="entry name" value="NAT_SF"/>
    <property type="match status" value="1"/>
</dbReference>
<dbReference type="Pfam" id="PF13673">
    <property type="entry name" value="Acetyltransf_10"/>
    <property type="match status" value="1"/>
</dbReference>
<dbReference type="STRING" id="1884432.SAMN05518683_11179"/>
<proteinExistence type="predicted"/>
<dbReference type="AlphaFoldDB" id="A0A1I5TSY2"/>
<keyword evidence="1" id="KW-0808">Transferase</keyword>
<evidence type="ECO:0000313" key="5">
    <source>
        <dbReference type="Proteomes" id="UP000198892"/>
    </source>
</evidence>
<dbReference type="Gene3D" id="3.40.630.30">
    <property type="match status" value="1"/>
</dbReference>
<evidence type="ECO:0000256" key="2">
    <source>
        <dbReference type="ARBA" id="ARBA00023315"/>
    </source>
</evidence>
<organism evidence="4 5">
    <name type="scientific">Salibacterium halotolerans</name>
    <dbReference type="NCBI Taxonomy" id="1884432"/>
    <lineage>
        <taxon>Bacteria</taxon>
        <taxon>Bacillati</taxon>
        <taxon>Bacillota</taxon>
        <taxon>Bacilli</taxon>
        <taxon>Bacillales</taxon>
        <taxon>Bacillaceae</taxon>
    </lineage>
</organism>
<evidence type="ECO:0000313" key="4">
    <source>
        <dbReference type="EMBL" id="SFP86159.1"/>
    </source>
</evidence>
<accession>A0A1I5TSY2</accession>
<dbReference type="InterPro" id="IPR000182">
    <property type="entry name" value="GNAT_dom"/>
</dbReference>
<dbReference type="Proteomes" id="UP000198892">
    <property type="component" value="Unassembled WGS sequence"/>
</dbReference>
<dbReference type="InterPro" id="IPR016181">
    <property type="entry name" value="Acyl_CoA_acyltransferase"/>
</dbReference>
<dbReference type="GO" id="GO:0005840">
    <property type="term" value="C:ribosome"/>
    <property type="evidence" value="ECO:0007669"/>
    <property type="project" value="UniProtKB-KW"/>
</dbReference>
<feature type="domain" description="N-acetyltransferase" evidence="3">
    <location>
        <begin position="1"/>
        <end position="157"/>
    </location>
</feature>
<dbReference type="OrthoDB" id="2594246at2"/>
<keyword evidence="5" id="KW-1185">Reference proteome</keyword>
<evidence type="ECO:0000256" key="1">
    <source>
        <dbReference type="ARBA" id="ARBA00022679"/>
    </source>
</evidence>